<evidence type="ECO:0000259" key="1">
    <source>
        <dbReference type="Pfam" id="PF08388"/>
    </source>
</evidence>
<dbReference type="InterPro" id="IPR013597">
    <property type="entry name" value="Mat_intron_G2"/>
</dbReference>
<organism evidence="2">
    <name type="scientific">Candidatus Kentrum sp. TC</name>
    <dbReference type="NCBI Taxonomy" id="2126339"/>
    <lineage>
        <taxon>Bacteria</taxon>
        <taxon>Pseudomonadati</taxon>
        <taxon>Pseudomonadota</taxon>
        <taxon>Gammaproteobacteria</taxon>
        <taxon>Candidatus Kentrum</taxon>
    </lineage>
</organism>
<accession>A0A450ZQC8</accession>
<dbReference type="AlphaFoldDB" id="A0A450ZQC8"/>
<feature type="domain" description="Group II intron maturase-specific" evidence="1">
    <location>
        <begin position="49"/>
        <end position="127"/>
    </location>
</feature>
<reference evidence="2" key="1">
    <citation type="submission" date="2019-02" db="EMBL/GenBank/DDBJ databases">
        <authorList>
            <person name="Gruber-Vodicka R. H."/>
            <person name="Seah K. B. B."/>
        </authorList>
    </citation>
    <scope>NUCLEOTIDE SEQUENCE</scope>
    <source>
        <strain evidence="2">BECK_BZ126</strain>
    </source>
</reference>
<evidence type="ECO:0000313" key="2">
    <source>
        <dbReference type="EMBL" id="VFK55980.1"/>
    </source>
</evidence>
<sequence length="144" mass="17154">MVLLQSHLSDELGLKLSPEKTHIATFSEGFAYLGFDLCSRSVTMRAKSVEKFKAKIQEITQRSYNLDDELIVRLNQIVRGTANYFATPFSHNRRLFTEIDKWIRMRLRSMKFKRKWKTDNRRLRLKHFRRMGLLSLADFYHQPA</sequence>
<proteinExistence type="predicted"/>
<name>A0A450ZQC8_9GAMM</name>
<protein>
    <submittedName>
        <fullName evidence="2">Group II intron, maturase-specific domain</fullName>
    </submittedName>
</protein>
<dbReference type="EMBL" id="CAADFW010000008">
    <property type="protein sequence ID" value="VFK55980.1"/>
    <property type="molecule type" value="Genomic_DNA"/>
</dbReference>
<dbReference type="Pfam" id="PF08388">
    <property type="entry name" value="GIIM"/>
    <property type="match status" value="1"/>
</dbReference>
<gene>
    <name evidence="2" type="ORF">BECKTC1821F_GA0114240_100860</name>
</gene>